<keyword evidence="1" id="KW-0472">Membrane</keyword>
<feature type="transmembrane region" description="Helical" evidence="1">
    <location>
        <begin position="64"/>
        <end position="84"/>
    </location>
</feature>
<accession>A0A949K314</accession>
<evidence type="ECO:0000256" key="1">
    <source>
        <dbReference type="SAM" id="Phobius"/>
    </source>
</evidence>
<protein>
    <submittedName>
        <fullName evidence="2">Uncharacterized protein</fullName>
    </submittedName>
</protein>
<reference evidence="2" key="1">
    <citation type="submission" date="2021-06" db="EMBL/GenBank/DDBJ databases">
        <title>Description of novel taxa of the family Lachnospiraceae.</title>
        <authorList>
            <person name="Chaplin A.V."/>
            <person name="Sokolova S.R."/>
            <person name="Pikina A.P."/>
            <person name="Korzhanova M."/>
            <person name="Belova V."/>
            <person name="Korostin D."/>
            <person name="Efimov B.A."/>
        </authorList>
    </citation>
    <scope>NUCLEOTIDE SEQUENCE</scope>
    <source>
        <strain evidence="2">ASD5720</strain>
    </source>
</reference>
<keyword evidence="1" id="KW-0812">Transmembrane</keyword>
<feature type="transmembrane region" description="Helical" evidence="1">
    <location>
        <begin position="228"/>
        <end position="248"/>
    </location>
</feature>
<keyword evidence="1" id="KW-1133">Transmembrane helix</keyword>
<comment type="caution">
    <text evidence="2">The sequence shown here is derived from an EMBL/GenBank/DDBJ whole genome shotgun (WGS) entry which is preliminary data.</text>
</comment>
<feature type="transmembrane region" description="Helical" evidence="1">
    <location>
        <begin position="136"/>
        <end position="157"/>
    </location>
</feature>
<dbReference type="EMBL" id="JAHQCW010000055">
    <property type="protein sequence ID" value="MBU9739304.1"/>
    <property type="molecule type" value="Genomic_DNA"/>
</dbReference>
<proteinExistence type="predicted"/>
<name>A0A949K314_9FIRM</name>
<organism evidence="2 3">
    <name type="scientific">Diplocloster agilis</name>
    <dbReference type="NCBI Taxonomy" id="2850323"/>
    <lineage>
        <taxon>Bacteria</taxon>
        <taxon>Bacillati</taxon>
        <taxon>Bacillota</taxon>
        <taxon>Clostridia</taxon>
        <taxon>Lachnospirales</taxon>
        <taxon>Lachnospiraceae</taxon>
        <taxon>Diplocloster</taxon>
    </lineage>
</organism>
<evidence type="ECO:0000313" key="3">
    <source>
        <dbReference type="Proteomes" id="UP000712157"/>
    </source>
</evidence>
<keyword evidence="3" id="KW-1185">Reference proteome</keyword>
<dbReference type="AlphaFoldDB" id="A0A949K314"/>
<dbReference type="RefSeq" id="WP_238723178.1">
    <property type="nucleotide sequence ID" value="NZ_JAHQCW010000055.1"/>
</dbReference>
<sequence>MKRGRNIEPWLKKEWIAEQKIYRIDPDKKEKAMAEIRAEAKEQVLWYQPGLPEIMAGQLQYLSAGYWILQGALLAVMLAVMYWMNRNAEDAMACMAAGSAFAAFAGVTGIQELGRSMAYHMTELEQTFYLNIKQMLALRMILFAGMDLLFLTVLAILTRQGTDWGIGELCIYLLVPFAASHIVYFSVLTLVKNRRARYIQTGAAILSVVISMMPAMVQEAYRTASVPVWTGILVCMLAVLGIQIRTLLQKAAKGELLCWN</sequence>
<feature type="transmembrane region" description="Helical" evidence="1">
    <location>
        <begin position="90"/>
        <end position="110"/>
    </location>
</feature>
<feature type="transmembrane region" description="Helical" evidence="1">
    <location>
        <begin position="198"/>
        <end position="216"/>
    </location>
</feature>
<gene>
    <name evidence="2" type="ORF">KTH89_22485</name>
</gene>
<evidence type="ECO:0000313" key="2">
    <source>
        <dbReference type="EMBL" id="MBU9739304.1"/>
    </source>
</evidence>
<feature type="transmembrane region" description="Helical" evidence="1">
    <location>
        <begin position="169"/>
        <end position="191"/>
    </location>
</feature>
<dbReference type="Proteomes" id="UP000712157">
    <property type="component" value="Unassembled WGS sequence"/>
</dbReference>